<dbReference type="RefSeq" id="WP_316414775.1">
    <property type="nucleotide sequence ID" value="NZ_AP027080.1"/>
</dbReference>
<dbReference type="AlphaFoldDB" id="A0AA48KAV1"/>
<proteinExistence type="predicted"/>
<dbReference type="EMBL" id="AP027080">
    <property type="protein sequence ID" value="BDU71873.1"/>
    <property type="molecule type" value="Genomic_DNA"/>
</dbReference>
<sequence length="255" mass="27828">MIGAKHLVRGGLALCLCGALAPLRAQETGFSKSFKFRFGIAGKQQDHLRAPYSGLGFNVGYGVGPGTVGLEIGYIYKTGDDYFTVPDDSRLDPALLPMNPAKAVESKRNEFAGLTFRASYSQALNTAWRWQAGLQFGGSFKHQYVGDAQSAPWDVASGDKAWRDFYLGSTRKAKYVPSPYAGLVWKADKDSSVEFNVVLLSYSAMEYHHYAGSASAYDSGAPGRRSNPGAAWPMDALTSRNRMVPHAEVAYVFHF</sequence>
<protein>
    <submittedName>
        <fullName evidence="1">Uncharacterized protein</fullName>
    </submittedName>
</protein>
<evidence type="ECO:0000313" key="1">
    <source>
        <dbReference type="EMBL" id="BDU71873.1"/>
    </source>
</evidence>
<accession>A0AA48KAV1</accession>
<dbReference type="KEGG" id="msil:METEAL_10470"/>
<reference evidence="2" key="1">
    <citation type="journal article" date="2023" name="Int. J. Syst. Evol. Microbiol.">
        <title>Mesoterricola silvestris gen. nov., sp. nov., Mesoterricola sediminis sp. nov., Geothrix oryzae sp. nov., Geothrix edaphica sp. nov., Geothrix rubra sp. nov., and Geothrix limicola sp. nov., six novel members of Acidobacteriota isolated from soils.</title>
        <authorList>
            <person name="Itoh H."/>
            <person name="Sugisawa Y."/>
            <person name="Mise K."/>
            <person name="Xu Z."/>
            <person name="Kuniyasu M."/>
            <person name="Ushijima N."/>
            <person name="Kawano K."/>
            <person name="Kobayashi E."/>
            <person name="Shiratori Y."/>
            <person name="Masuda Y."/>
            <person name="Senoo K."/>
        </authorList>
    </citation>
    <scope>NUCLEOTIDE SEQUENCE [LARGE SCALE GENOMIC DNA]</scope>
    <source>
        <strain evidence="2">W79</strain>
    </source>
</reference>
<organism evidence="1 2">
    <name type="scientific">Mesoterricola silvestris</name>
    <dbReference type="NCBI Taxonomy" id="2927979"/>
    <lineage>
        <taxon>Bacteria</taxon>
        <taxon>Pseudomonadati</taxon>
        <taxon>Acidobacteriota</taxon>
        <taxon>Holophagae</taxon>
        <taxon>Holophagales</taxon>
        <taxon>Holophagaceae</taxon>
        <taxon>Mesoterricola</taxon>
    </lineage>
</organism>
<gene>
    <name evidence="1" type="ORF">METEAL_10470</name>
</gene>
<keyword evidence="2" id="KW-1185">Reference proteome</keyword>
<name>A0AA48KAV1_9BACT</name>
<evidence type="ECO:0000313" key="2">
    <source>
        <dbReference type="Proteomes" id="UP001238179"/>
    </source>
</evidence>
<dbReference type="Proteomes" id="UP001238179">
    <property type="component" value="Chromosome"/>
</dbReference>